<protein>
    <submittedName>
        <fullName evidence="2">Unannotated protein</fullName>
    </submittedName>
</protein>
<organism evidence="2">
    <name type="scientific">freshwater metagenome</name>
    <dbReference type="NCBI Taxonomy" id="449393"/>
    <lineage>
        <taxon>unclassified sequences</taxon>
        <taxon>metagenomes</taxon>
        <taxon>ecological metagenomes</taxon>
    </lineage>
</organism>
<sequence length="149" mass="16893">MGRRRDRDVEHHRKNVGSRIGDAALAENLHIERAARRRGEQRSDNAIDQRITRIENSRRREWVVFAARSKTRDGTNAGGNPNDARGADDGRGNTKPQEPSNVWRAAVEHLRSKCWRDIALCDELREALVLSVGDVVGFVDEHDRNVVAH</sequence>
<reference evidence="2" key="1">
    <citation type="submission" date="2020-05" db="EMBL/GenBank/DDBJ databases">
        <authorList>
            <person name="Chiriac C."/>
            <person name="Salcher M."/>
            <person name="Ghai R."/>
            <person name="Kavagutti S V."/>
        </authorList>
    </citation>
    <scope>NUCLEOTIDE SEQUENCE</scope>
</reference>
<dbReference type="AlphaFoldDB" id="A0A6J6NXB9"/>
<accession>A0A6J6NXB9</accession>
<feature type="region of interest" description="Disordered" evidence="1">
    <location>
        <begin position="67"/>
        <end position="99"/>
    </location>
</feature>
<evidence type="ECO:0000313" key="2">
    <source>
        <dbReference type="EMBL" id="CAB4691269.1"/>
    </source>
</evidence>
<proteinExistence type="predicted"/>
<feature type="compositionally biased region" description="Basic and acidic residues" evidence="1">
    <location>
        <begin position="1"/>
        <end position="11"/>
    </location>
</feature>
<dbReference type="EMBL" id="CAEZXM010000123">
    <property type="protein sequence ID" value="CAB4691269.1"/>
    <property type="molecule type" value="Genomic_DNA"/>
</dbReference>
<evidence type="ECO:0000256" key="1">
    <source>
        <dbReference type="SAM" id="MobiDB-lite"/>
    </source>
</evidence>
<feature type="region of interest" description="Disordered" evidence="1">
    <location>
        <begin position="1"/>
        <end position="21"/>
    </location>
</feature>
<name>A0A6J6NXB9_9ZZZZ</name>
<gene>
    <name evidence="2" type="ORF">UFOPK2366_00773</name>
</gene>